<gene>
    <name evidence="3" type="ORF">GGR28_000536</name>
</gene>
<feature type="transmembrane region" description="Helical" evidence="2">
    <location>
        <begin position="166"/>
        <end position="184"/>
    </location>
</feature>
<keyword evidence="2" id="KW-0472">Membrane</keyword>
<sequence length="339" mass="37293">MNGDVLTALRSILIEEGRVCLPGIGTLLVVGQPALVSLIEGKAKPPSARVDFNANLVVDDGRLEREVPHLPDLKAFLESTRHKLEAGGTVVLEGIGRLYRLSDGEIRFSPMAENFSKDSFGLPAVALKPILRKEKRPANERKRRTPRLPRRSKTAGTELSDRTRRIIWYTTGLVGLVLAIFLLFRIAGLFGTLVGGSDAQVSRDIPAERLNVSPGPTIPAVPPPTVDANQIRPQAPPKHNESPTKIAPATPPPAAPVMNEAIIAIGLYGRQRNVDKQTGRLREAGYTPYTDKEGRNTRVGVRITYREDAELNRALADIRSRYTEDAFVMRVNGEERRPQ</sequence>
<evidence type="ECO:0000313" key="4">
    <source>
        <dbReference type="Proteomes" id="UP000576209"/>
    </source>
</evidence>
<dbReference type="RefSeq" id="WP_183494172.1">
    <property type="nucleotide sequence ID" value="NZ_JACIFF010000001.1"/>
</dbReference>
<evidence type="ECO:0000313" key="3">
    <source>
        <dbReference type="EMBL" id="MBB4077935.1"/>
    </source>
</evidence>
<evidence type="ECO:0000256" key="2">
    <source>
        <dbReference type="SAM" id="Phobius"/>
    </source>
</evidence>
<proteinExistence type="predicted"/>
<feature type="region of interest" description="Disordered" evidence="1">
    <location>
        <begin position="133"/>
        <end position="157"/>
    </location>
</feature>
<protein>
    <recommendedName>
        <fullName evidence="5">SPOR domain-containing protein</fullName>
    </recommendedName>
</protein>
<keyword evidence="4" id="KW-1185">Reference proteome</keyword>
<keyword evidence="2" id="KW-1133">Transmembrane helix</keyword>
<evidence type="ECO:0008006" key="5">
    <source>
        <dbReference type="Google" id="ProtNLM"/>
    </source>
</evidence>
<dbReference type="EMBL" id="JACIFF010000001">
    <property type="protein sequence ID" value="MBB4077935.1"/>
    <property type="molecule type" value="Genomic_DNA"/>
</dbReference>
<comment type="caution">
    <text evidence="3">The sequence shown here is derived from an EMBL/GenBank/DDBJ whole genome shotgun (WGS) entry which is preliminary data.</text>
</comment>
<accession>A0A840E2M9</accession>
<dbReference type="AlphaFoldDB" id="A0A840E2M9"/>
<reference evidence="3 4" key="1">
    <citation type="submission" date="2020-08" db="EMBL/GenBank/DDBJ databases">
        <title>Genomic Encyclopedia of Type Strains, Phase IV (KMG-IV): sequencing the most valuable type-strain genomes for metagenomic binning, comparative biology and taxonomic classification.</title>
        <authorList>
            <person name="Goeker M."/>
        </authorList>
    </citation>
    <scope>NUCLEOTIDE SEQUENCE [LARGE SCALE GENOMIC DNA]</scope>
    <source>
        <strain evidence="3 4">DSM 105137</strain>
    </source>
</reference>
<dbReference type="Proteomes" id="UP000576209">
    <property type="component" value="Unassembled WGS sequence"/>
</dbReference>
<keyword evidence="2" id="KW-0812">Transmembrane</keyword>
<feature type="compositionally biased region" description="Basic residues" evidence="1">
    <location>
        <begin position="141"/>
        <end position="153"/>
    </location>
</feature>
<feature type="compositionally biased region" description="Pro residues" evidence="1">
    <location>
        <begin position="216"/>
        <end position="225"/>
    </location>
</feature>
<name>A0A840E2M9_9BACT</name>
<feature type="region of interest" description="Disordered" evidence="1">
    <location>
        <begin position="209"/>
        <end position="253"/>
    </location>
</feature>
<organism evidence="3 4">
    <name type="scientific">Neolewinella aquimaris</name>
    <dbReference type="NCBI Taxonomy" id="1835722"/>
    <lineage>
        <taxon>Bacteria</taxon>
        <taxon>Pseudomonadati</taxon>
        <taxon>Bacteroidota</taxon>
        <taxon>Saprospiria</taxon>
        <taxon>Saprospirales</taxon>
        <taxon>Lewinellaceae</taxon>
        <taxon>Neolewinella</taxon>
    </lineage>
</organism>
<evidence type="ECO:0000256" key="1">
    <source>
        <dbReference type="SAM" id="MobiDB-lite"/>
    </source>
</evidence>